<evidence type="ECO:0000256" key="1">
    <source>
        <dbReference type="ARBA" id="ARBA00008889"/>
    </source>
</evidence>
<gene>
    <name evidence="2" type="ORF">BD324DRAFT_565085</name>
</gene>
<comment type="caution">
    <text evidence="2">The sequence shown here is derived from an EMBL/GenBank/DDBJ whole genome shotgun (WGS) entry which is preliminary data.</text>
</comment>
<comment type="similarity">
    <text evidence="1">Belongs to the universal ribosomal protein uL10 family.</text>
</comment>
<reference evidence="2 3" key="1">
    <citation type="submission" date="2017-03" db="EMBL/GenBank/DDBJ databases">
        <title>Widespread Adenine N6-methylation of Active Genes in Fungi.</title>
        <authorList>
            <consortium name="DOE Joint Genome Institute"/>
            <person name="Mondo S.J."/>
            <person name="Dannebaum R.O."/>
            <person name="Kuo R.C."/>
            <person name="Louie K.B."/>
            <person name="Bewick A.J."/>
            <person name="Labutti K."/>
            <person name="Haridas S."/>
            <person name="Kuo A."/>
            <person name="Salamov A."/>
            <person name="Ahrendt S.R."/>
            <person name="Lau R."/>
            <person name="Bowen B.P."/>
            <person name="Lipzen A."/>
            <person name="Sullivan W."/>
            <person name="Andreopoulos W.B."/>
            <person name="Clum A."/>
            <person name="Lindquist E."/>
            <person name="Daum C."/>
            <person name="Northen T.R."/>
            <person name="Ramamoorthy G."/>
            <person name="Schmitz R.J."/>
            <person name="Gryganskyi A."/>
            <person name="Culley D."/>
            <person name="Magnuson J."/>
            <person name="James T.Y."/>
            <person name="O'Malley M.A."/>
            <person name="Stajich J.E."/>
            <person name="Spatafora J.W."/>
            <person name="Visel A."/>
            <person name="Grigoriev I.V."/>
        </authorList>
    </citation>
    <scope>NUCLEOTIDE SEQUENCE [LARGE SCALE GENOMIC DNA]</scope>
    <source>
        <strain evidence="2 3">NRRL Y-17943</strain>
    </source>
</reference>
<dbReference type="InParanoid" id="A0A1Y1U8E4"/>
<name>A0A1Y1U8E4_9TREE</name>
<dbReference type="OrthoDB" id="360689at2759"/>
<evidence type="ECO:0000313" key="2">
    <source>
        <dbReference type="EMBL" id="ORX33767.1"/>
    </source>
</evidence>
<dbReference type="Proteomes" id="UP000193218">
    <property type="component" value="Unassembled WGS sequence"/>
</dbReference>
<dbReference type="AlphaFoldDB" id="A0A1Y1U8E4"/>
<protein>
    <submittedName>
        <fullName evidence="2">Uncharacterized protein</fullName>
    </submittedName>
</protein>
<feature type="non-terminal residue" evidence="2">
    <location>
        <position position="218"/>
    </location>
</feature>
<evidence type="ECO:0000313" key="3">
    <source>
        <dbReference type="Proteomes" id="UP000193218"/>
    </source>
</evidence>
<proteinExistence type="inferred from homology"/>
<feature type="non-terminal residue" evidence="2">
    <location>
        <position position="1"/>
    </location>
</feature>
<sequence>FPERKTFQYNYYTHLTDTTALTLLFEYDNCSSKVFDSIKSAIGKIPAPKTPFEPDATKKASTTPNVDLRAKFFMVRSGVLGAIHRARPREASLAPWCQGQRAFLVCPTISPAYLGKVLGAVNKVMRDVSKQAESSATKKVPALNLLVGLADGNRVLPAAQIQALTKVPELDTLRAQVVGMLEGQGRSLVGVLSQAGGGALFRTLQGLEAGMKEGAGGA</sequence>
<dbReference type="SUPFAM" id="SSF160369">
    <property type="entry name" value="Ribosomal protein L10-like"/>
    <property type="match status" value="1"/>
</dbReference>
<dbReference type="InterPro" id="IPR047865">
    <property type="entry name" value="Ribosomal_uL10_bac_type"/>
</dbReference>
<dbReference type="RefSeq" id="XP_021868066.1">
    <property type="nucleotide sequence ID" value="XM_022013034.1"/>
</dbReference>
<accession>A0A1Y1U8E4</accession>
<dbReference type="PANTHER" id="PTHR11560">
    <property type="entry name" value="39S RIBOSOMAL PROTEIN L10, MITOCHONDRIAL"/>
    <property type="match status" value="1"/>
</dbReference>
<organism evidence="2 3">
    <name type="scientific">Kockovaella imperatae</name>
    <dbReference type="NCBI Taxonomy" id="4999"/>
    <lineage>
        <taxon>Eukaryota</taxon>
        <taxon>Fungi</taxon>
        <taxon>Dikarya</taxon>
        <taxon>Basidiomycota</taxon>
        <taxon>Agaricomycotina</taxon>
        <taxon>Tremellomycetes</taxon>
        <taxon>Tremellales</taxon>
        <taxon>Cuniculitremaceae</taxon>
        <taxon>Kockovaella</taxon>
    </lineage>
</organism>
<keyword evidence="3" id="KW-1185">Reference proteome</keyword>
<dbReference type="EMBL" id="NBSH01000017">
    <property type="protein sequence ID" value="ORX33767.1"/>
    <property type="molecule type" value="Genomic_DNA"/>
</dbReference>
<dbReference type="InterPro" id="IPR043141">
    <property type="entry name" value="Ribosomal_uL10-like_sf"/>
</dbReference>
<dbReference type="STRING" id="4999.A0A1Y1U8E4"/>
<dbReference type="GeneID" id="33554842"/>